<evidence type="ECO:0000313" key="1">
    <source>
        <dbReference type="EMBL" id="CAG8599138.1"/>
    </source>
</evidence>
<feature type="non-terminal residue" evidence="1">
    <location>
        <position position="88"/>
    </location>
</feature>
<sequence length="88" mass="9857">MDWASDTSWKNDIHLAAFGYTDPIEVFLKDLASPTFWAATKSSFQQNQPVTISESDESDKSNKSNESDESDKTHDTDNVTTSFQIFSA</sequence>
<evidence type="ECO:0000313" key="2">
    <source>
        <dbReference type="Proteomes" id="UP000789920"/>
    </source>
</evidence>
<organism evidence="1 2">
    <name type="scientific">Racocetra persica</name>
    <dbReference type="NCBI Taxonomy" id="160502"/>
    <lineage>
        <taxon>Eukaryota</taxon>
        <taxon>Fungi</taxon>
        <taxon>Fungi incertae sedis</taxon>
        <taxon>Mucoromycota</taxon>
        <taxon>Glomeromycotina</taxon>
        <taxon>Glomeromycetes</taxon>
        <taxon>Diversisporales</taxon>
        <taxon>Gigasporaceae</taxon>
        <taxon>Racocetra</taxon>
    </lineage>
</organism>
<reference evidence="1" key="1">
    <citation type="submission" date="2021-06" db="EMBL/GenBank/DDBJ databases">
        <authorList>
            <person name="Kallberg Y."/>
            <person name="Tangrot J."/>
            <person name="Rosling A."/>
        </authorList>
    </citation>
    <scope>NUCLEOTIDE SEQUENCE</scope>
    <source>
        <strain evidence="1">MA461A</strain>
    </source>
</reference>
<gene>
    <name evidence="1" type="ORF">RPERSI_LOCUS5844</name>
</gene>
<name>A0ACA9MN48_9GLOM</name>
<proteinExistence type="predicted"/>
<dbReference type="EMBL" id="CAJVQC010009004">
    <property type="protein sequence ID" value="CAG8599138.1"/>
    <property type="molecule type" value="Genomic_DNA"/>
</dbReference>
<accession>A0ACA9MN48</accession>
<protein>
    <submittedName>
        <fullName evidence="1">4996_t:CDS:1</fullName>
    </submittedName>
</protein>
<dbReference type="Proteomes" id="UP000789920">
    <property type="component" value="Unassembled WGS sequence"/>
</dbReference>
<keyword evidence="2" id="KW-1185">Reference proteome</keyword>
<comment type="caution">
    <text evidence="1">The sequence shown here is derived from an EMBL/GenBank/DDBJ whole genome shotgun (WGS) entry which is preliminary data.</text>
</comment>